<keyword evidence="3" id="KW-0998">Cell outer membrane</keyword>
<keyword evidence="2" id="KW-0472">Membrane</keyword>
<dbReference type="Gene3D" id="2.40.170.20">
    <property type="entry name" value="TonB-dependent receptor, beta-barrel domain"/>
    <property type="match status" value="1"/>
</dbReference>
<name>Q02AQ7_SOLUE</name>
<evidence type="ECO:0000259" key="5">
    <source>
        <dbReference type="Pfam" id="PF25183"/>
    </source>
</evidence>
<reference evidence="6" key="1">
    <citation type="submission" date="2006-10" db="EMBL/GenBank/DDBJ databases">
        <title>Complete sequence of Solibacter usitatus Ellin6076.</title>
        <authorList>
            <consortium name="US DOE Joint Genome Institute"/>
            <person name="Copeland A."/>
            <person name="Lucas S."/>
            <person name="Lapidus A."/>
            <person name="Barry K."/>
            <person name="Detter J.C."/>
            <person name="Glavina del Rio T."/>
            <person name="Hammon N."/>
            <person name="Israni S."/>
            <person name="Dalin E."/>
            <person name="Tice H."/>
            <person name="Pitluck S."/>
            <person name="Thompson L.S."/>
            <person name="Brettin T."/>
            <person name="Bruce D."/>
            <person name="Han C."/>
            <person name="Tapia R."/>
            <person name="Gilna P."/>
            <person name="Schmutz J."/>
            <person name="Larimer F."/>
            <person name="Land M."/>
            <person name="Hauser L."/>
            <person name="Kyrpides N."/>
            <person name="Mikhailova N."/>
            <person name="Janssen P.H."/>
            <person name="Kuske C.R."/>
            <person name="Richardson P."/>
        </authorList>
    </citation>
    <scope>NUCLEOTIDE SEQUENCE</scope>
    <source>
        <strain evidence="6">Ellin6076</strain>
    </source>
</reference>
<dbReference type="InterPro" id="IPR036942">
    <property type="entry name" value="Beta-barrel_TonB_sf"/>
</dbReference>
<feature type="chain" id="PRO_5004163339" description="TonB-dependent transporter Oar-like beta-barrel domain-containing protein" evidence="4">
    <location>
        <begin position="18"/>
        <end position="1213"/>
    </location>
</feature>
<feature type="signal peptide" evidence="4">
    <location>
        <begin position="1"/>
        <end position="17"/>
    </location>
</feature>
<feature type="domain" description="TonB-dependent transporter Oar-like beta-barrel" evidence="5">
    <location>
        <begin position="222"/>
        <end position="1206"/>
    </location>
</feature>
<dbReference type="eggNOG" id="COG4771">
    <property type="taxonomic scope" value="Bacteria"/>
</dbReference>
<keyword evidence="4" id="KW-0732">Signal</keyword>
<dbReference type="InterPro" id="IPR057601">
    <property type="entry name" value="Oar-like_b-barrel"/>
</dbReference>
<dbReference type="KEGG" id="sus:Acid_0860"/>
<evidence type="ECO:0000256" key="4">
    <source>
        <dbReference type="SAM" id="SignalP"/>
    </source>
</evidence>
<dbReference type="SUPFAM" id="SSF49452">
    <property type="entry name" value="Starch-binding domain-like"/>
    <property type="match status" value="1"/>
</dbReference>
<dbReference type="SUPFAM" id="SSF56935">
    <property type="entry name" value="Porins"/>
    <property type="match status" value="1"/>
</dbReference>
<sequence precursor="true">MSRFVFAFLLGVLPLAAQTSSLQGLITDAQTAAIPDAIVTATNQDTSATRRTLSTATGTFNFPQVAPGVYKVTVEKPGFGAYSSEVRLQIDTPAVLNIQLELGQVNQTVSVEATASSVNTQNASVGNPFTENQIKGLPLQTRNVVDLLKLQPGVAPTGEVIGARADQNNVTLDGIDVNDNQGASGFNAVLPVPLDSVQEFRTTVAGLGADQGRSSGGQVSLVTKGGSNDFHGSLYEYNRNTYFSADSWFNNRAGVARTPLIRNQYGAALGGRLIRNRAFFFFNWEDRKDRSGTATTRIVPSETFKQGIVQVALSNGTTAQLNAADIVAVDPTHAGANPFMQSLFKQYPAGNDPKSSADLGLNFSILRFNAPQNLNNRAYVGRLDFNLDSAGKHTLMLRGTLAANSQDSSQTAGIAQFPGQASPAQSLDNSRGLAARYTAVISPRVINVLSYGLTRLGNTSTGSSTVVPSFYFATLQATPRASQRIAPTTNLVDDLTWVKGRHTVQAGANFRIVQNDRTAYNNLPNYSFSRNTLLGLGGDVTANVLSLMQSRYGSAIKLSSATNVTNALGALYGLINQYGATYNFGADGKAVPFGDGVVRSFGTQEYEFFLQDSFKWRRNFTVTYGLRYSVDTVPYERNGVEGIPVQPLSQFFADRVGGQAAGVPSAALSTAMITYNLGGPVNHGPSWFPRDNNNFAPRLALAYAPDGDGLLTRLLGKGSALRAGAGIVYDHYGTNMVTSFASSGSPGLSTTLSQPLNTDFTTSFRYNGSALPALPVATASGFPYTPGVVIGGFTAFSGVASNLVAPYQYLLNASYSRPLPKKMSLEVGYIGRLSHKGLMQQDYAQPLTLFKDVKSGQTWSQASTMLKRLYDSGITPAQVQANPSLIPQIGFFEDMFPGAKNYKFTGSASANYYYSVYGTYAGSDLDALNDMDRLRQSNGSCISVYGCNTFFAKQAAGLTTWTNSGKSGFNGLQLIWRRPVTNGWGFDFNYTLSHSIDNVSGSETDGAGVQDAFNPDGYRGPSNFDIRHQVTANTVVELPFGKNKALLRGIPGWANAIVGGWQVSLLATMRTGTPLNIANSGLYPTNYLNSALGILRPGATMPANHLASDEKGIPSIFSSTSAVQSFEGQDPGTDGTRGIVRVPGSVNFDMSVSKSFRLPWEGHRVSIRGEAFNAFNHVNFTTPNVSLATPSTFGELTKTADPRVMQFALRYEF</sequence>
<evidence type="ECO:0000256" key="1">
    <source>
        <dbReference type="ARBA" id="ARBA00004442"/>
    </source>
</evidence>
<dbReference type="GO" id="GO:0030246">
    <property type="term" value="F:carbohydrate binding"/>
    <property type="evidence" value="ECO:0007669"/>
    <property type="project" value="InterPro"/>
</dbReference>
<comment type="subcellular location">
    <subcellularLocation>
        <location evidence="1">Cell outer membrane</location>
    </subcellularLocation>
</comment>
<organism evidence="6">
    <name type="scientific">Solibacter usitatus (strain Ellin6076)</name>
    <dbReference type="NCBI Taxonomy" id="234267"/>
    <lineage>
        <taxon>Bacteria</taxon>
        <taxon>Pseudomonadati</taxon>
        <taxon>Acidobacteriota</taxon>
        <taxon>Terriglobia</taxon>
        <taxon>Bryobacterales</taxon>
        <taxon>Solibacteraceae</taxon>
        <taxon>Candidatus Solibacter</taxon>
    </lineage>
</organism>
<evidence type="ECO:0000256" key="2">
    <source>
        <dbReference type="ARBA" id="ARBA00023136"/>
    </source>
</evidence>
<dbReference type="EMBL" id="CP000473">
    <property type="protein sequence ID" value="ABJ81859.1"/>
    <property type="molecule type" value="Genomic_DNA"/>
</dbReference>
<accession>Q02AQ7</accession>
<evidence type="ECO:0000313" key="6">
    <source>
        <dbReference type="EMBL" id="ABJ81859.1"/>
    </source>
</evidence>
<proteinExistence type="predicted"/>
<dbReference type="HOGENOM" id="CLU_006298_0_0_0"/>
<dbReference type="InParanoid" id="Q02AQ7"/>
<dbReference type="GO" id="GO:0009279">
    <property type="term" value="C:cell outer membrane"/>
    <property type="evidence" value="ECO:0007669"/>
    <property type="project" value="UniProtKB-SubCell"/>
</dbReference>
<evidence type="ECO:0000256" key="3">
    <source>
        <dbReference type="ARBA" id="ARBA00023237"/>
    </source>
</evidence>
<dbReference type="Pfam" id="PF13620">
    <property type="entry name" value="CarboxypepD_reg"/>
    <property type="match status" value="1"/>
</dbReference>
<dbReference type="Pfam" id="PF25183">
    <property type="entry name" value="OMP_b-brl_4"/>
    <property type="match status" value="1"/>
</dbReference>
<protein>
    <recommendedName>
        <fullName evidence="5">TonB-dependent transporter Oar-like beta-barrel domain-containing protein</fullName>
    </recommendedName>
</protein>
<dbReference type="OrthoDB" id="97893at2"/>
<dbReference type="InterPro" id="IPR013784">
    <property type="entry name" value="Carb-bd-like_fold"/>
</dbReference>
<gene>
    <name evidence="6" type="ordered locus">Acid_0860</name>
</gene>
<dbReference type="STRING" id="234267.Acid_0860"/>
<dbReference type="AlphaFoldDB" id="Q02AQ7"/>
<dbReference type="Gene3D" id="2.60.40.1120">
    <property type="entry name" value="Carboxypeptidase-like, regulatory domain"/>
    <property type="match status" value="1"/>
</dbReference>